<proteinExistence type="predicted"/>
<evidence type="ECO:0000256" key="1">
    <source>
        <dbReference type="SAM" id="Phobius"/>
    </source>
</evidence>
<dbReference type="RefSeq" id="WP_076325233.1">
    <property type="nucleotide sequence ID" value="NZ_MRTF01000009.1"/>
</dbReference>
<dbReference type="EMBL" id="MRTF01000009">
    <property type="protein sequence ID" value="OME89804.1"/>
    <property type="molecule type" value="Genomic_DNA"/>
</dbReference>
<keyword evidence="1" id="KW-0472">Membrane</keyword>
<accession>A0A1R1AW24</accession>
<sequence>MTKKSTVFISLLIVLISILMTFILLPKSNEATTPNNSVTLTLDEHTDSVIWKDLIKLTVGQQDGPTEHVSIRNHSEITNKESIHLPIGQATLIRFLHGGSAAYPAPDKVFYLIYIQKPVKGKSEELIRTYYIEGEVIGDSEIIAKEELIKLAHAWKVE</sequence>
<evidence type="ECO:0000313" key="3">
    <source>
        <dbReference type="Proteomes" id="UP000187074"/>
    </source>
</evidence>
<keyword evidence="1" id="KW-1133">Transmembrane helix</keyword>
<dbReference type="OrthoDB" id="2661483at2"/>
<feature type="transmembrane region" description="Helical" evidence="1">
    <location>
        <begin position="7"/>
        <end position="25"/>
    </location>
</feature>
<keyword evidence="1" id="KW-0812">Transmembrane</keyword>
<dbReference type="Proteomes" id="UP000187074">
    <property type="component" value="Unassembled WGS sequence"/>
</dbReference>
<name>A0A1R1AW24_PAELA</name>
<dbReference type="STRING" id="1401.BK123_25960"/>
<reference evidence="2 3" key="1">
    <citation type="submission" date="2016-11" db="EMBL/GenBank/DDBJ databases">
        <title>Paenibacillus species isolates.</title>
        <authorList>
            <person name="Beno S.M."/>
        </authorList>
    </citation>
    <scope>NUCLEOTIDE SEQUENCE [LARGE SCALE GENOMIC DNA]</scope>
    <source>
        <strain evidence="2 3">FSL F4-0100</strain>
    </source>
</reference>
<organism evidence="2 3">
    <name type="scientific">Paenibacillus lautus</name>
    <name type="common">Bacillus lautus</name>
    <dbReference type="NCBI Taxonomy" id="1401"/>
    <lineage>
        <taxon>Bacteria</taxon>
        <taxon>Bacillati</taxon>
        <taxon>Bacillota</taxon>
        <taxon>Bacilli</taxon>
        <taxon>Bacillales</taxon>
        <taxon>Paenibacillaceae</taxon>
        <taxon>Paenibacillus</taxon>
    </lineage>
</organism>
<gene>
    <name evidence="2" type="ORF">BK123_25960</name>
</gene>
<comment type="caution">
    <text evidence="2">The sequence shown here is derived from an EMBL/GenBank/DDBJ whole genome shotgun (WGS) entry which is preliminary data.</text>
</comment>
<protein>
    <submittedName>
        <fullName evidence="2">Uncharacterized protein</fullName>
    </submittedName>
</protein>
<evidence type="ECO:0000313" key="2">
    <source>
        <dbReference type="EMBL" id="OME89804.1"/>
    </source>
</evidence>
<dbReference type="AlphaFoldDB" id="A0A1R1AW24"/>